<dbReference type="OrthoDB" id="9782418at2"/>
<evidence type="ECO:0000256" key="8">
    <source>
        <dbReference type="ARBA" id="ARBA00022692"/>
    </source>
</evidence>
<dbReference type="Gene3D" id="1.20.120.1780">
    <property type="entry name" value="UbiA prenyltransferase"/>
    <property type="match status" value="1"/>
</dbReference>
<evidence type="ECO:0000256" key="2">
    <source>
        <dbReference type="ARBA" id="ARBA00004141"/>
    </source>
</evidence>
<evidence type="ECO:0000256" key="12">
    <source>
        <dbReference type="SAM" id="Phobius"/>
    </source>
</evidence>
<feature type="transmembrane region" description="Helical" evidence="12">
    <location>
        <begin position="7"/>
        <end position="28"/>
    </location>
</feature>
<keyword evidence="5" id="KW-0997">Cell inner membrane</keyword>
<dbReference type="InterPro" id="IPR000537">
    <property type="entry name" value="UbiA_prenyltransferase"/>
</dbReference>
<evidence type="ECO:0000256" key="6">
    <source>
        <dbReference type="ARBA" id="ARBA00022679"/>
    </source>
</evidence>
<dbReference type="InterPro" id="IPR006371">
    <property type="entry name" value="Polyprenyltransferase_UbiA-li"/>
</dbReference>
<name>A0A4R0NRW9_9SPHI</name>
<keyword evidence="8 12" id="KW-0812">Transmembrane</keyword>
<dbReference type="Proteomes" id="UP000293347">
    <property type="component" value="Unassembled WGS sequence"/>
</dbReference>
<proteinExistence type="inferred from homology"/>
<comment type="caution">
    <text evidence="13">The sequence shown here is derived from an EMBL/GenBank/DDBJ whole genome shotgun (WGS) entry which is preliminary data.</text>
</comment>
<feature type="transmembrane region" description="Helical" evidence="12">
    <location>
        <begin position="131"/>
        <end position="151"/>
    </location>
</feature>
<protein>
    <recommendedName>
        <fullName evidence="11">4-hydroxybenzoate polyprenyltransferase</fullName>
        <ecNumber evidence="11">2.5.1.39</ecNumber>
    </recommendedName>
</protein>
<feature type="transmembrane region" description="Helical" evidence="12">
    <location>
        <begin position="201"/>
        <end position="222"/>
    </location>
</feature>
<dbReference type="AlphaFoldDB" id="A0A4R0NRW9"/>
<reference evidence="13 14" key="1">
    <citation type="submission" date="2019-02" db="EMBL/GenBank/DDBJ databases">
        <title>Pedobacter sp. RP-1-14 sp. nov., isolated from Arctic soil.</title>
        <authorList>
            <person name="Dahal R.H."/>
        </authorList>
    </citation>
    <scope>NUCLEOTIDE SEQUENCE [LARGE SCALE GENOMIC DNA]</scope>
    <source>
        <strain evidence="13 14">RP-1-14</strain>
    </source>
</reference>
<evidence type="ECO:0000256" key="1">
    <source>
        <dbReference type="ARBA" id="ARBA00001946"/>
    </source>
</evidence>
<dbReference type="PANTHER" id="PTHR11048:SF28">
    <property type="entry name" value="4-HYDROXYBENZOATE POLYPRENYLTRANSFERASE, MITOCHONDRIAL"/>
    <property type="match status" value="1"/>
</dbReference>
<dbReference type="Pfam" id="PF01040">
    <property type="entry name" value="UbiA"/>
    <property type="match status" value="1"/>
</dbReference>
<sequence>MKKYFSLVLFAHSIFALPFAMIGFFLGVTATSSFSWSLLVLVLLCMVFARNSAMAFNRYLDRNIDAKNPRTQMRDIPSGKVSANEALIFVIINCILFVVTTAFINNLCFALSPVALFVVLFYSYTKRFTALCHMVLGLGLSLAPIGAYMAVTGHFNIVPLLYSLAVLFWVSGFDIIYALQDEDFDRDEKLHSIPAALGIKNALKLSVALHVCSAACVILPVIFASFSWVYYIGVAFFCFMLIYQHLLVKPNDISKVNRAFATTNGFASVIFAICFLLDTFLRTNFNF</sequence>
<dbReference type="PANTHER" id="PTHR11048">
    <property type="entry name" value="PRENYLTRANSFERASES"/>
    <property type="match status" value="1"/>
</dbReference>
<gene>
    <name evidence="13" type="ORF">EZ437_08070</name>
</gene>
<dbReference type="RefSeq" id="WP_131594935.1">
    <property type="nucleotide sequence ID" value="NZ_SJSL01000001.1"/>
</dbReference>
<keyword evidence="10 12" id="KW-0472">Membrane</keyword>
<feature type="transmembrane region" description="Helical" evidence="12">
    <location>
        <begin position="157"/>
        <end position="180"/>
    </location>
</feature>
<keyword evidence="9 12" id="KW-1133">Transmembrane helix</keyword>
<dbReference type="GO" id="GO:0005886">
    <property type="term" value="C:plasma membrane"/>
    <property type="evidence" value="ECO:0007669"/>
    <property type="project" value="TreeGrafter"/>
</dbReference>
<accession>A0A4R0NRW9</accession>
<feature type="transmembrane region" description="Helical" evidence="12">
    <location>
        <begin position="104"/>
        <end position="124"/>
    </location>
</feature>
<dbReference type="FunFam" id="1.20.120.1780:FF:000001">
    <property type="entry name" value="4-hydroxybenzoate octaprenyltransferase"/>
    <property type="match status" value="1"/>
</dbReference>
<evidence type="ECO:0000256" key="3">
    <source>
        <dbReference type="ARBA" id="ARBA00005985"/>
    </source>
</evidence>
<dbReference type="GO" id="GO:0006744">
    <property type="term" value="P:ubiquinone biosynthetic process"/>
    <property type="evidence" value="ECO:0007669"/>
    <property type="project" value="UniProtKB-KW"/>
</dbReference>
<organism evidence="13 14">
    <name type="scientific">Pedobacter psychroterrae</name>
    <dbReference type="NCBI Taxonomy" id="2530453"/>
    <lineage>
        <taxon>Bacteria</taxon>
        <taxon>Pseudomonadati</taxon>
        <taxon>Bacteroidota</taxon>
        <taxon>Sphingobacteriia</taxon>
        <taxon>Sphingobacteriales</taxon>
        <taxon>Sphingobacteriaceae</taxon>
        <taxon>Pedobacter</taxon>
    </lineage>
</organism>
<evidence type="ECO:0000256" key="7">
    <source>
        <dbReference type="ARBA" id="ARBA00022688"/>
    </source>
</evidence>
<dbReference type="EC" id="2.5.1.39" evidence="11"/>
<comment type="similarity">
    <text evidence="3">Belongs to the UbiA prenyltransferase family.</text>
</comment>
<feature type="transmembrane region" description="Helical" evidence="12">
    <location>
        <begin position="34"/>
        <end position="60"/>
    </location>
</feature>
<keyword evidence="14" id="KW-1185">Reference proteome</keyword>
<feature type="transmembrane region" description="Helical" evidence="12">
    <location>
        <begin position="81"/>
        <end position="98"/>
    </location>
</feature>
<dbReference type="InterPro" id="IPR039653">
    <property type="entry name" value="Prenyltransferase"/>
</dbReference>
<dbReference type="EMBL" id="SJSL01000001">
    <property type="protein sequence ID" value="TCD03892.1"/>
    <property type="molecule type" value="Genomic_DNA"/>
</dbReference>
<keyword evidence="6 13" id="KW-0808">Transferase</keyword>
<evidence type="ECO:0000256" key="4">
    <source>
        <dbReference type="ARBA" id="ARBA00022475"/>
    </source>
</evidence>
<evidence type="ECO:0000313" key="13">
    <source>
        <dbReference type="EMBL" id="TCD03892.1"/>
    </source>
</evidence>
<evidence type="ECO:0000256" key="11">
    <source>
        <dbReference type="ARBA" id="ARBA00034524"/>
    </source>
</evidence>
<dbReference type="InterPro" id="IPR044878">
    <property type="entry name" value="UbiA_sf"/>
</dbReference>
<dbReference type="FunFam" id="1.10.357.140:FF:000008">
    <property type="entry name" value="4-hydroxybenzoate octaprenyltransferase"/>
    <property type="match status" value="1"/>
</dbReference>
<keyword evidence="7" id="KW-0831">Ubiquinone biosynthesis</keyword>
<evidence type="ECO:0000313" key="14">
    <source>
        <dbReference type="Proteomes" id="UP000293347"/>
    </source>
</evidence>
<dbReference type="CDD" id="cd13959">
    <property type="entry name" value="PT_UbiA_COQ2"/>
    <property type="match status" value="1"/>
</dbReference>
<feature type="transmembrane region" description="Helical" evidence="12">
    <location>
        <begin position="260"/>
        <end position="281"/>
    </location>
</feature>
<keyword evidence="4" id="KW-1003">Cell membrane</keyword>
<evidence type="ECO:0000256" key="5">
    <source>
        <dbReference type="ARBA" id="ARBA00022519"/>
    </source>
</evidence>
<dbReference type="Gene3D" id="1.10.357.140">
    <property type="entry name" value="UbiA prenyltransferase"/>
    <property type="match status" value="1"/>
</dbReference>
<dbReference type="NCBIfam" id="TIGR01475">
    <property type="entry name" value="ubiA_other"/>
    <property type="match status" value="1"/>
</dbReference>
<evidence type="ECO:0000256" key="9">
    <source>
        <dbReference type="ARBA" id="ARBA00022989"/>
    </source>
</evidence>
<comment type="subcellular location">
    <subcellularLocation>
        <location evidence="2">Membrane</location>
        <topology evidence="2">Multi-pass membrane protein</topology>
    </subcellularLocation>
</comment>
<comment type="cofactor">
    <cofactor evidence="1">
        <name>Mg(2+)</name>
        <dbReference type="ChEBI" id="CHEBI:18420"/>
    </cofactor>
</comment>
<dbReference type="GO" id="GO:0008412">
    <property type="term" value="F:4-hydroxybenzoate polyprenyltransferase activity"/>
    <property type="evidence" value="ECO:0007669"/>
    <property type="project" value="UniProtKB-EC"/>
</dbReference>
<evidence type="ECO:0000256" key="10">
    <source>
        <dbReference type="ARBA" id="ARBA00023136"/>
    </source>
</evidence>
<feature type="transmembrane region" description="Helical" evidence="12">
    <location>
        <begin position="228"/>
        <end position="248"/>
    </location>
</feature>